<dbReference type="EMBL" id="JARRIG010000003">
    <property type="protein sequence ID" value="MFA4804194.1"/>
    <property type="molecule type" value="Genomic_DNA"/>
</dbReference>
<dbReference type="Proteomes" id="UP001571980">
    <property type="component" value="Unassembled WGS sequence"/>
</dbReference>
<gene>
    <name evidence="1" type="ORF">P8X34_05495</name>
</gene>
<reference evidence="1 2" key="1">
    <citation type="submission" date="2023-03" db="EMBL/GenBank/DDBJ databases">
        <title>Speciation in Pyrococcus: adaptation to high temperature as a mechanism.</title>
        <authorList>
            <person name="Gu J."/>
        </authorList>
    </citation>
    <scope>NUCLEOTIDE SEQUENCE [LARGE SCALE GENOMIC DNA]</scope>
    <source>
        <strain evidence="1 2">LMOA34</strain>
    </source>
</reference>
<proteinExistence type="predicted"/>
<accession>A0ABV4T558</accession>
<keyword evidence="2" id="KW-1185">Reference proteome</keyword>
<evidence type="ECO:0000313" key="2">
    <source>
        <dbReference type="Proteomes" id="UP001571980"/>
    </source>
</evidence>
<protein>
    <submittedName>
        <fullName evidence="1">Uncharacterized protein</fullName>
    </submittedName>
</protein>
<name>A0ABV4T558_9EURY</name>
<comment type="caution">
    <text evidence="1">The sequence shown here is derived from an EMBL/GenBank/DDBJ whole genome shotgun (WGS) entry which is preliminary data.</text>
</comment>
<dbReference type="RefSeq" id="WP_372885006.1">
    <property type="nucleotide sequence ID" value="NZ_JARRIF010000002.1"/>
</dbReference>
<organism evidence="1 2">
    <name type="scientific">Pyrococcus kukulkanii</name>
    <dbReference type="NCBI Taxonomy" id="1609559"/>
    <lineage>
        <taxon>Archaea</taxon>
        <taxon>Methanobacteriati</taxon>
        <taxon>Methanobacteriota</taxon>
        <taxon>Thermococci</taxon>
        <taxon>Thermococcales</taxon>
        <taxon>Thermococcaceae</taxon>
        <taxon>Pyrococcus</taxon>
    </lineage>
</organism>
<evidence type="ECO:0000313" key="1">
    <source>
        <dbReference type="EMBL" id="MFA4804194.1"/>
    </source>
</evidence>
<sequence>MSFVPSKMGSYSLEIREAIASRQDYWVLKEGGLYLTQEGINTSNKLTEKVDDGSLFVIDFITSIYSRLNEEELPFLMHKGAHGYFYTLEVLGGSHGEKGRDN</sequence>